<organism evidence="1 2">
    <name type="scientific">Rickenella mellea</name>
    <dbReference type="NCBI Taxonomy" id="50990"/>
    <lineage>
        <taxon>Eukaryota</taxon>
        <taxon>Fungi</taxon>
        <taxon>Dikarya</taxon>
        <taxon>Basidiomycota</taxon>
        <taxon>Agaricomycotina</taxon>
        <taxon>Agaricomycetes</taxon>
        <taxon>Hymenochaetales</taxon>
        <taxon>Rickenellaceae</taxon>
        <taxon>Rickenella</taxon>
    </lineage>
</organism>
<dbReference type="AlphaFoldDB" id="A0A4Y7PH11"/>
<dbReference type="VEuPathDB" id="FungiDB:BD410DRAFT_809490"/>
<proteinExistence type="predicted"/>
<evidence type="ECO:0000313" key="2">
    <source>
        <dbReference type="Proteomes" id="UP000294933"/>
    </source>
</evidence>
<name>A0A4Y7PH11_9AGAM</name>
<reference evidence="1 2" key="1">
    <citation type="submission" date="2018-06" db="EMBL/GenBank/DDBJ databases">
        <title>A transcriptomic atlas of mushroom development highlights an independent origin of complex multicellularity.</title>
        <authorList>
            <consortium name="DOE Joint Genome Institute"/>
            <person name="Krizsan K."/>
            <person name="Almasi E."/>
            <person name="Merenyi Z."/>
            <person name="Sahu N."/>
            <person name="Viragh M."/>
            <person name="Koszo T."/>
            <person name="Mondo S."/>
            <person name="Kiss B."/>
            <person name="Balint B."/>
            <person name="Kues U."/>
            <person name="Barry K."/>
            <person name="Hegedus J.C."/>
            <person name="Henrissat B."/>
            <person name="Johnson J."/>
            <person name="Lipzen A."/>
            <person name="Ohm R."/>
            <person name="Nagy I."/>
            <person name="Pangilinan J."/>
            <person name="Yan J."/>
            <person name="Xiong Y."/>
            <person name="Grigoriev I.V."/>
            <person name="Hibbett D.S."/>
            <person name="Nagy L.G."/>
        </authorList>
    </citation>
    <scope>NUCLEOTIDE SEQUENCE [LARGE SCALE GENOMIC DNA]</scope>
    <source>
        <strain evidence="1 2">SZMC22713</strain>
    </source>
</reference>
<dbReference type="EMBL" id="ML170311">
    <property type="protein sequence ID" value="TDL14733.1"/>
    <property type="molecule type" value="Genomic_DNA"/>
</dbReference>
<protein>
    <submittedName>
        <fullName evidence="1">Uncharacterized protein</fullName>
    </submittedName>
</protein>
<sequence length="312" mass="35602">MPVFLPERCWEDRRTLESVIFIGVNRNDDGNAKVDSQVVAFEMEPAIQVRSTPRFEAVRQGVAPPMMLLVAAVLCSSFSPHFVLSLKYEPPQFLPDKTPGYTSIYHASESSKPIDWRGWERRFDSICVVAAGLQYDIGFLCTNQFQYIGQKFRDGVAAESILDRDSKSVTRPTLNTQSYRNLYEAYLHHNTIHIPRTAQLQNYDPMHSVNEFSSQKRLQSDNYAVVSTTRRSLVASQRANPNRKLASNINKTADLHRSFIINSSMNEEPQANVKNFCHTRASIISQVIAHTTDFKEVWHFVFFIDNAAPVHE</sequence>
<gene>
    <name evidence="1" type="ORF">BD410DRAFT_809490</name>
</gene>
<dbReference type="Proteomes" id="UP000294933">
    <property type="component" value="Unassembled WGS sequence"/>
</dbReference>
<keyword evidence="2" id="KW-1185">Reference proteome</keyword>
<accession>A0A4Y7PH11</accession>
<evidence type="ECO:0000313" key="1">
    <source>
        <dbReference type="EMBL" id="TDL14733.1"/>
    </source>
</evidence>